<dbReference type="GeneID" id="28490652"/>
<dbReference type="InterPro" id="IPR011060">
    <property type="entry name" value="RibuloseP-bd_barrel"/>
</dbReference>
<dbReference type="OrthoDB" id="38543at2157"/>
<dbReference type="SUPFAM" id="SSF51366">
    <property type="entry name" value="Ribulose-phoshate binding barrel"/>
    <property type="match status" value="1"/>
</dbReference>
<name>A0A127B7X2_9EURY</name>
<dbReference type="InterPro" id="IPR005137">
    <property type="entry name" value="BtpA"/>
</dbReference>
<reference evidence="3" key="1">
    <citation type="submission" date="2015-02" db="EMBL/GenBank/DDBJ databases">
        <title>Pyrococcus kukulkanii sp. nov., a novel hyperthermophilic archaeon isolated from a deep-sea hydrothermal vent at the Guaymas Basin.</title>
        <authorList>
            <person name="Oger P.M."/>
            <person name="Callac N."/>
            <person name="Jebbar M."/>
            <person name="Godfroy A."/>
        </authorList>
    </citation>
    <scope>NUCLEOTIDE SEQUENCE [LARGE SCALE GENOMIC DNA]</scope>
    <source>
        <strain evidence="3">NCB100</strain>
    </source>
</reference>
<organism evidence="2 3">
    <name type="scientific">Pyrococcus kukulkanii</name>
    <dbReference type="NCBI Taxonomy" id="1609559"/>
    <lineage>
        <taxon>Archaea</taxon>
        <taxon>Methanobacteriati</taxon>
        <taxon>Methanobacteriota</taxon>
        <taxon>Thermococci</taxon>
        <taxon>Thermococcales</taxon>
        <taxon>Thermococcaceae</taxon>
        <taxon>Pyrococcus</taxon>
    </lineage>
</organism>
<dbReference type="Proteomes" id="UP000070587">
    <property type="component" value="Chromosome"/>
</dbReference>
<reference evidence="2 3" key="2">
    <citation type="journal article" date="2016" name="Int. J. Syst. Evol. Microbiol.">
        <title>Pyrococcus kukulkanii sp. nov., a hyperthermophilic, piezophilic archaeon isolated from a deep-sea hydrothermal vent.</title>
        <authorList>
            <person name="Callac N."/>
            <person name="Oger P."/>
            <person name="Lesongeur F."/>
            <person name="Rattray J.E."/>
            <person name="Vannier P."/>
            <person name="Michoud G."/>
            <person name="Beauverger M."/>
            <person name="Gayet N."/>
            <person name="Rouxel O."/>
            <person name="Jebbar M."/>
            <person name="Godfroy A."/>
        </authorList>
    </citation>
    <scope>NUCLEOTIDE SEQUENCE [LARGE SCALE GENOMIC DNA]</scope>
    <source>
        <strain evidence="2 3">NCB100</strain>
    </source>
</reference>
<dbReference type="PIRSF" id="PIRSF005956">
    <property type="entry name" value="BtpA"/>
    <property type="match status" value="1"/>
</dbReference>
<evidence type="ECO:0000256" key="1">
    <source>
        <dbReference type="ARBA" id="ARBA00006007"/>
    </source>
</evidence>
<dbReference type="PANTHER" id="PTHR21381:SF3">
    <property type="entry name" value="SGC REGION PROTEIN SGCQ-RELATED"/>
    <property type="match status" value="1"/>
</dbReference>
<protein>
    <recommendedName>
        <fullName evidence="4">BtpA family membrane complex biogenesis protein</fullName>
    </recommendedName>
</protein>
<dbReference type="PATRIC" id="fig|1609559.3.peg.492"/>
<dbReference type="PANTHER" id="PTHR21381">
    <property type="entry name" value="ZGC:162297"/>
    <property type="match status" value="1"/>
</dbReference>
<dbReference type="AlphaFoldDB" id="A0A127B7X2"/>
<dbReference type="NCBIfam" id="TIGR00259">
    <property type="entry name" value="thylakoid_BtpA"/>
    <property type="match status" value="1"/>
</dbReference>
<proteinExistence type="inferred from homology"/>
<comment type="similarity">
    <text evidence="1">Belongs to the BtpA family.</text>
</comment>
<dbReference type="CDD" id="cd04722">
    <property type="entry name" value="TIM_phosphate_binding"/>
    <property type="match status" value="1"/>
</dbReference>
<dbReference type="EMBL" id="CP010835">
    <property type="protein sequence ID" value="AMM53470.1"/>
    <property type="molecule type" value="Genomic_DNA"/>
</dbReference>
<dbReference type="RefSeq" id="WP_068320656.1">
    <property type="nucleotide sequence ID" value="NZ_CP010835.1"/>
</dbReference>
<dbReference type="Pfam" id="PF03437">
    <property type="entry name" value="BtpA"/>
    <property type="match status" value="1"/>
</dbReference>
<sequence>MNFESRPLIGVVHLRPLPGSPRFSGNLEDVIENAIRDARAYEEAGFDAVILENFGDYPFAKEVGKETVASFAVVAKEVRRGVSIPIGINVLRNDCIAAYGIAYSVKAEFIRVNVLTGVAFTDQGIIEGCARDLAIMRRSLPGIKVFADVHVKHAVHFSRLEDALLDTVERGGADAIIVSGSRTGSEVSLNDLKTAKKVSRVPVIVGSGVNTRNLPLLAKFADGFIVGTWVKEGGVTENPVSVERAKALVRVRNDILQRQRIK</sequence>
<evidence type="ECO:0000313" key="3">
    <source>
        <dbReference type="Proteomes" id="UP000070587"/>
    </source>
</evidence>
<gene>
    <name evidence="2" type="ORF">TQ32_02420</name>
</gene>
<dbReference type="KEGG" id="pyc:TQ32_02420"/>
<dbReference type="STRING" id="1609559.TQ32_02420"/>
<evidence type="ECO:0000313" key="2">
    <source>
        <dbReference type="EMBL" id="AMM53470.1"/>
    </source>
</evidence>
<evidence type="ECO:0008006" key="4">
    <source>
        <dbReference type="Google" id="ProtNLM"/>
    </source>
</evidence>
<accession>A0A127B7X2</accession>